<dbReference type="Gene3D" id="1.10.287.130">
    <property type="match status" value="1"/>
</dbReference>
<dbReference type="PROSITE" id="PS50110">
    <property type="entry name" value="RESPONSE_REGULATORY"/>
    <property type="match status" value="1"/>
</dbReference>
<feature type="domain" description="PAS" evidence="10">
    <location>
        <begin position="136"/>
        <end position="209"/>
    </location>
</feature>
<evidence type="ECO:0000256" key="3">
    <source>
        <dbReference type="ARBA" id="ARBA00022553"/>
    </source>
</evidence>
<dbReference type="SUPFAM" id="SSF55785">
    <property type="entry name" value="PYP-like sensor domain (PAS domain)"/>
    <property type="match status" value="1"/>
</dbReference>
<keyword evidence="4" id="KW-0808">Transferase</keyword>
<dbReference type="Proteomes" id="UP000017840">
    <property type="component" value="Unassembled WGS sequence"/>
</dbReference>
<reference evidence="11 12" key="1">
    <citation type="journal article" date="2013" name="Genome Announc.">
        <title>Draft Genome Sequence of 'Candidatus Halobonum tyrrellensis' Strain G22, Isolated from the Hypersaline Waters of Lake Tyrrell, Australia.</title>
        <authorList>
            <person name="Ugalde J.A."/>
            <person name="Narasingarao P."/>
            <person name="Kuo S."/>
            <person name="Podell S."/>
            <person name="Allen E.E."/>
        </authorList>
    </citation>
    <scope>NUCLEOTIDE SEQUENCE [LARGE SCALE GENOMIC DNA]</scope>
    <source>
        <strain evidence="11 12">G22</strain>
    </source>
</reference>
<keyword evidence="12" id="KW-1185">Reference proteome</keyword>
<dbReference type="PANTHER" id="PTHR43711">
    <property type="entry name" value="TWO-COMPONENT HISTIDINE KINASE"/>
    <property type="match status" value="1"/>
</dbReference>
<dbReference type="STRING" id="1324957.K933_06578"/>
<comment type="caution">
    <text evidence="7">Lacks conserved residue(s) required for the propagation of feature annotation.</text>
</comment>
<evidence type="ECO:0000256" key="2">
    <source>
        <dbReference type="ARBA" id="ARBA00012438"/>
    </source>
</evidence>
<organism evidence="11 12">
    <name type="scientific">Candidatus Halobonum tyrrellensis G22</name>
    <dbReference type="NCBI Taxonomy" id="1324957"/>
    <lineage>
        <taxon>Archaea</taxon>
        <taxon>Methanobacteriati</taxon>
        <taxon>Methanobacteriota</taxon>
        <taxon>Stenosarchaea group</taxon>
        <taxon>Halobacteria</taxon>
        <taxon>Halobacteriales</taxon>
        <taxon>Haloferacaceae</taxon>
        <taxon>Candidatus Halobonum</taxon>
    </lineage>
</organism>
<keyword evidence="3" id="KW-0597">Phosphoprotein</keyword>
<dbReference type="InterPro" id="IPR011006">
    <property type="entry name" value="CheY-like_superfamily"/>
</dbReference>
<dbReference type="SUPFAM" id="SSF47384">
    <property type="entry name" value="Homodimeric domain of signal transducing histidine kinase"/>
    <property type="match status" value="1"/>
</dbReference>
<dbReference type="PRINTS" id="PR00344">
    <property type="entry name" value="BCTRLSENSOR"/>
</dbReference>
<dbReference type="Gene3D" id="3.40.50.2300">
    <property type="match status" value="1"/>
</dbReference>
<gene>
    <name evidence="11" type="ORF">K933_06578</name>
</gene>
<dbReference type="InterPro" id="IPR003594">
    <property type="entry name" value="HATPase_dom"/>
</dbReference>
<name>V4HFR0_9EURY</name>
<evidence type="ECO:0000259" key="10">
    <source>
        <dbReference type="PROSITE" id="PS50112"/>
    </source>
</evidence>
<dbReference type="InterPro" id="IPR000014">
    <property type="entry name" value="PAS"/>
</dbReference>
<dbReference type="SUPFAM" id="SSF55874">
    <property type="entry name" value="ATPase domain of HSP90 chaperone/DNA topoisomerase II/histidine kinase"/>
    <property type="match status" value="1"/>
</dbReference>
<dbReference type="InterPro" id="IPR035965">
    <property type="entry name" value="PAS-like_dom_sf"/>
</dbReference>
<sequence length="482" mass="52855">MVHVGGGDGFAESVREFLRERADGVSVVAVADAAAALAELEEGDVDCVVSGHRSAGTDGLDLLRRVRDRWPDLPFILVSGADEDDAVALEAIGLGATDYLRETSDATQYALLANRIRNLVAHERAEAAVELTARRTEAQFKLLVDSVEDYAIFLLDEEGYIRTWNRGAENIKGYEREEVVGEHFSVFYREEDVEAGVPERNLRDAAEHDQVQDEGWRVRADGSEFWADVTITALRHDGELVGYAKVTRDNTAAHQERMLLEQNEQLRHLITSISHDLKNPLNVAEGNVELAADTGDLSYLDESRRALDRVNELLSYLTNLAKEGGRLTDPVPVDLREVVEASWVTAGGDRERLSVDASLDHAVVTADRHQLRQLFENLFANAHCHGGPDVRVRVGRLEGGDTGVFVADDGPGIPEGEHEAVFEIGHTHQPDGTGFGLAICEQIAETHGWCIGATDARDGGARFELRGMTFEDGRATTTGERA</sequence>
<evidence type="ECO:0000256" key="5">
    <source>
        <dbReference type="ARBA" id="ARBA00022777"/>
    </source>
</evidence>
<dbReference type="CDD" id="cd00082">
    <property type="entry name" value="HisKA"/>
    <property type="match status" value="1"/>
</dbReference>
<evidence type="ECO:0000256" key="7">
    <source>
        <dbReference type="PROSITE-ProRule" id="PRU00169"/>
    </source>
</evidence>
<evidence type="ECO:0000256" key="6">
    <source>
        <dbReference type="ARBA" id="ARBA00023012"/>
    </source>
</evidence>
<dbReference type="Pfam" id="PF00512">
    <property type="entry name" value="HisKA"/>
    <property type="match status" value="1"/>
</dbReference>
<evidence type="ECO:0000313" key="11">
    <source>
        <dbReference type="EMBL" id="ESP88928.1"/>
    </source>
</evidence>
<evidence type="ECO:0000259" key="9">
    <source>
        <dbReference type="PROSITE" id="PS50110"/>
    </source>
</evidence>
<evidence type="ECO:0000256" key="1">
    <source>
        <dbReference type="ARBA" id="ARBA00000085"/>
    </source>
</evidence>
<keyword evidence="5" id="KW-0418">Kinase</keyword>
<dbReference type="AlphaFoldDB" id="V4HFR0"/>
<dbReference type="SMART" id="SM00448">
    <property type="entry name" value="REC"/>
    <property type="match status" value="1"/>
</dbReference>
<dbReference type="NCBIfam" id="TIGR00229">
    <property type="entry name" value="sensory_box"/>
    <property type="match status" value="1"/>
</dbReference>
<dbReference type="SMART" id="SM00388">
    <property type="entry name" value="HisKA"/>
    <property type="match status" value="1"/>
</dbReference>
<dbReference type="InterPro" id="IPR005467">
    <property type="entry name" value="His_kinase_dom"/>
</dbReference>
<dbReference type="InterPro" id="IPR036097">
    <property type="entry name" value="HisK_dim/P_sf"/>
</dbReference>
<comment type="catalytic activity">
    <reaction evidence="1">
        <text>ATP + protein L-histidine = ADP + protein N-phospho-L-histidine.</text>
        <dbReference type="EC" id="2.7.13.3"/>
    </reaction>
</comment>
<keyword evidence="6" id="KW-0902">Two-component regulatory system</keyword>
<accession>V4HFR0</accession>
<dbReference type="InterPro" id="IPR050736">
    <property type="entry name" value="Sensor_HK_Regulatory"/>
</dbReference>
<dbReference type="Pfam" id="PF02518">
    <property type="entry name" value="HATPase_c"/>
    <property type="match status" value="1"/>
</dbReference>
<proteinExistence type="predicted"/>
<dbReference type="SUPFAM" id="SSF52172">
    <property type="entry name" value="CheY-like"/>
    <property type="match status" value="1"/>
</dbReference>
<dbReference type="GO" id="GO:0000155">
    <property type="term" value="F:phosphorelay sensor kinase activity"/>
    <property type="evidence" value="ECO:0007669"/>
    <property type="project" value="InterPro"/>
</dbReference>
<dbReference type="PROSITE" id="PS50112">
    <property type="entry name" value="PAS"/>
    <property type="match status" value="1"/>
</dbReference>
<dbReference type="Gene3D" id="3.30.450.20">
    <property type="entry name" value="PAS domain"/>
    <property type="match status" value="1"/>
</dbReference>
<evidence type="ECO:0000256" key="4">
    <source>
        <dbReference type="ARBA" id="ARBA00022679"/>
    </source>
</evidence>
<dbReference type="InterPro" id="IPR003661">
    <property type="entry name" value="HisK_dim/P_dom"/>
</dbReference>
<feature type="domain" description="Histidine kinase" evidence="8">
    <location>
        <begin position="272"/>
        <end position="466"/>
    </location>
</feature>
<dbReference type="eggNOG" id="arCOG02332">
    <property type="taxonomic scope" value="Archaea"/>
</dbReference>
<comment type="caution">
    <text evidence="11">The sequence shown here is derived from an EMBL/GenBank/DDBJ whole genome shotgun (WGS) entry which is preliminary data.</text>
</comment>
<dbReference type="SMART" id="SM00091">
    <property type="entry name" value="PAS"/>
    <property type="match status" value="1"/>
</dbReference>
<feature type="domain" description="Response regulatory" evidence="9">
    <location>
        <begin position="1"/>
        <end position="117"/>
    </location>
</feature>
<dbReference type="InterPro" id="IPR004358">
    <property type="entry name" value="Sig_transdc_His_kin-like_C"/>
</dbReference>
<dbReference type="Pfam" id="PF13426">
    <property type="entry name" value="PAS_9"/>
    <property type="match status" value="1"/>
</dbReference>
<dbReference type="PANTHER" id="PTHR43711:SF1">
    <property type="entry name" value="HISTIDINE KINASE 1"/>
    <property type="match status" value="1"/>
</dbReference>
<dbReference type="InterPro" id="IPR036890">
    <property type="entry name" value="HATPase_C_sf"/>
</dbReference>
<dbReference type="Gene3D" id="3.30.565.10">
    <property type="entry name" value="Histidine kinase-like ATPase, C-terminal domain"/>
    <property type="match status" value="1"/>
</dbReference>
<dbReference type="EC" id="2.7.13.3" evidence="2"/>
<dbReference type="SMART" id="SM00387">
    <property type="entry name" value="HATPase_c"/>
    <property type="match status" value="1"/>
</dbReference>
<dbReference type="CDD" id="cd00075">
    <property type="entry name" value="HATPase"/>
    <property type="match status" value="1"/>
</dbReference>
<dbReference type="InterPro" id="IPR001789">
    <property type="entry name" value="Sig_transdc_resp-reg_receiver"/>
</dbReference>
<evidence type="ECO:0000259" key="8">
    <source>
        <dbReference type="PROSITE" id="PS50109"/>
    </source>
</evidence>
<dbReference type="Pfam" id="PF00072">
    <property type="entry name" value="Response_reg"/>
    <property type="match status" value="1"/>
</dbReference>
<dbReference type="PROSITE" id="PS50109">
    <property type="entry name" value="HIS_KIN"/>
    <property type="match status" value="1"/>
</dbReference>
<dbReference type="EMBL" id="ASGZ01000021">
    <property type="protein sequence ID" value="ESP88928.1"/>
    <property type="molecule type" value="Genomic_DNA"/>
</dbReference>
<dbReference type="CDD" id="cd00130">
    <property type="entry name" value="PAS"/>
    <property type="match status" value="1"/>
</dbReference>
<protein>
    <recommendedName>
        <fullName evidence="2">histidine kinase</fullName>
        <ecNumber evidence="2">2.7.13.3</ecNumber>
    </recommendedName>
</protein>
<dbReference type="eggNOG" id="arCOG02389">
    <property type="taxonomic scope" value="Archaea"/>
</dbReference>
<evidence type="ECO:0000313" key="12">
    <source>
        <dbReference type="Proteomes" id="UP000017840"/>
    </source>
</evidence>